<proteinExistence type="predicted"/>
<comment type="caution">
    <text evidence="1">The sequence shown here is derived from an EMBL/GenBank/DDBJ whole genome shotgun (WGS) entry which is preliminary data.</text>
</comment>
<name>A0ABT1S0H3_9FIRM</name>
<gene>
    <name evidence="1" type="ORF">NE695_10485</name>
</gene>
<evidence type="ECO:0000313" key="2">
    <source>
        <dbReference type="Proteomes" id="UP001524473"/>
    </source>
</evidence>
<accession>A0ABT1S0H3</accession>
<reference evidence="1 2" key="1">
    <citation type="submission" date="2022-06" db="EMBL/GenBank/DDBJ databases">
        <title>Isolation of gut microbiota from human fecal samples.</title>
        <authorList>
            <person name="Pamer E.G."/>
            <person name="Barat B."/>
            <person name="Waligurski E."/>
            <person name="Medina S."/>
            <person name="Paddock L."/>
            <person name="Mostad J."/>
        </authorList>
    </citation>
    <scope>NUCLEOTIDE SEQUENCE [LARGE SCALE GENOMIC DNA]</scope>
    <source>
        <strain evidence="1 2">DFI.9.73</strain>
    </source>
</reference>
<protein>
    <submittedName>
        <fullName evidence="1">Uncharacterized protein</fullName>
    </submittedName>
</protein>
<dbReference type="EMBL" id="JANFZH010000022">
    <property type="protein sequence ID" value="MCQ4840335.1"/>
    <property type="molecule type" value="Genomic_DNA"/>
</dbReference>
<sequence>MQIITDNNGFVLSFAYVGNLVEGIEVPEPENIDLFLHQFYAFQLQDGKLVYDATTYEKHLNEELKAEYRIRREKECFSVINRGQLWYESVSLTQLLELRQWYKAWLNVTETMVVPEKPAWLE</sequence>
<dbReference type="Proteomes" id="UP001524473">
    <property type="component" value="Unassembled WGS sequence"/>
</dbReference>
<organism evidence="1 2">
    <name type="scientific">Neglectibacter timonensis</name>
    <dbReference type="NCBI Taxonomy" id="1776382"/>
    <lineage>
        <taxon>Bacteria</taxon>
        <taxon>Bacillati</taxon>
        <taxon>Bacillota</taxon>
        <taxon>Clostridia</taxon>
        <taxon>Eubacteriales</taxon>
        <taxon>Oscillospiraceae</taxon>
        <taxon>Neglectibacter</taxon>
    </lineage>
</organism>
<keyword evidence="2" id="KW-1185">Reference proteome</keyword>
<evidence type="ECO:0000313" key="1">
    <source>
        <dbReference type="EMBL" id="MCQ4840335.1"/>
    </source>
</evidence>
<dbReference type="RefSeq" id="WP_256191917.1">
    <property type="nucleotide sequence ID" value="NZ_JANFZG010000020.1"/>
</dbReference>